<sequence>MANKVSGIWGTVIDEIFASNREDEDELVDAHVLVEEAAEVQRELEDRAYEDQVVGSETVLELAKGDPRFGQHTMLRALRFRQIIKNAEIIPKSVTMRLLTYTDSSIYMQNDSVLDIADAAEELHKAKKSQSMIVPCENGDYVDVKRSITKKRQLTEAERDGLGIGSINPVPCGCVVCKKREENAIAIEATFTKTVGNRSGKKRG</sequence>
<gene>
    <name evidence="1" type="ORF">RSE6_11156</name>
</gene>
<reference evidence="2" key="1">
    <citation type="submission" date="2016-03" db="EMBL/GenBank/DDBJ databases">
        <authorList>
            <person name="Guldener U."/>
        </authorList>
    </citation>
    <scope>NUCLEOTIDE SEQUENCE [LARGE SCALE GENOMIC DNA]</scope>
</reference>
<protein>
    <submittedName>
        <fullName evidence="1">Uncharacterized protein</fullName>
    </submittedName>
</protein>
<evidence type="ECO:0000313" key="2">
    <source>
        <dbReference type="Proteomes" id="UP000177625"/>
    </source>
</evidence>
<organism evidence="1 2">
    <name type="scientific">Rhynchosporium secalis</name>
    <name type="common">Barley scald fungus</name>
    <dbReference type="NCBI Taxonomy" id="38038"/>
    <lineage>
        <taxon>Eukaryota</taxon>
        <taxon>Fungi</taxon>
        <taxon>Dikarya</taxon>
        <taxon>Ascomycota</taxon>
        <taxon>Pezizomycotina</taxon>
        <taxon>Leotiomycetes</taxon>
        <taxon>Helotiales</taxon>
        <taxon>Ploettnerulaceae</taxon>
        <taxon>Rhynchosporium</taxon>
    </lineage>
</organism>
<dbReference type="AlphaFoldDB" id="A0A1E1MM99"/>
<accession>A0A1E1MM99</accession>
<proteinExistence type="predicted"/>
<name>A0A1E1MM99_RHYSE</name>
<keyword evidence="2" id="KW-1185">Reference proteome</keyword>
<dbReference type="EMBL" id="FJVC01000416">
    <property type="protein sequence ID" value="CZT50212.1"/>
    <property type="molecule type" value="Genomic_DNA"/>
</dbReference>
<dbReference type="Proteomes" id="UP000177625">
    <property type="component" value="Unassembled WGS sequence"/>
</dbReference>
<evidence type="ECO:0000313" key="1">
    <source>
        <dbReference type="EMBL" id="CZT50212.1"/>
    </source>
</evidence>